<sequence length="302" mass="33672">MSEDLVLAREAIRSIPMLVGAGEPQRLGGLTNLVFRVGDYCLRIPGRGTEEYIDRANEGFAAREAAKAGVSPALEYFDLNTGIMVTRFIDRAITMTPAGFKSVNGSPARAAQAFRRLHRSGATFPFRFELFSMIDGYLRILSTKDVVLPPGYHEIVREADSVRSALSAHPSEIVACHCDPLCENFIDTGERMWIVDWEYSGMNDPMWDLGDLSVEGGFDQAQEDEMLNAYFEGEPRPSERGRVVIYKAMCDLLWTLWGLIQLANNNPVDDFRAYADGRFGRCKALMETPDFARHLKAVEAGA</sequence>
<dbReference type="Pfam" id="PF01633">
    <property type="entry name" value="Choline_kinase"/>
    <property type="match status" value="1"/>
</dbReference>
<dbReference type="RefSeq" id="WP_116623076.1">
    <property type="nucleotide sequence ID" value="NZ_QURN01000004.1"/>
</dbReference>
<dbReference type="PANTHER" id="PTHR22603:SF66">
    <property type="entry name" value="ETHANOLAMINE KINASE"/>
    <property type="match status" value="1"/>
</dbReference>
<name>A0A371XHD2_9HYPH</name>
<organism evidence="1 2">
    <name type="scientific">Mesorhizobium denitrificans</name>
    <dbReference type="NCBI Taxonomy" id="2294114"/>
    <lineage>
        <taxon>Bacteria</taxon>
        <taxon>Pseudomonadati</taxon>
        <taxon>Pseudomonadota</taxon>
        <taxon>Alphaproteobacteria</taxon>
        <taxon>Hyphomicrobiales</taxon>
        <taxon>Phyllobacteriaceae</taxon>
        <taxon>Mesorhizobium</taxon>
    </lineage>
</organism>
<keyword evidence="2" id="KW-1185">Reference proteome</keyword>
<evidence type="ECO:0000313" key="1">
    <source>
        <dbReference type="EMBL" id="RFC68642.1"/>
    </source>
</evidence>
<comment type="caution">
    <text evidence="1">The sequence shown here is derived from an EMBL/GenBank/DDBJ whole genome shotgun (WGS) entry which is preliminary data.</text>
</comment>
<dbReference type="AlphaFoldDB" id="A0A371XHD2"/>
<dbReference type="Gene3D" id="3.90.1200.10">
    <property type="match status" value="1"/>
</dbReference>
<dbReference type="Proteomes" id="UP000262379">
    <property type="component" value="Unassembled WGS sequence"/>
</dbReference>
<dbReference type="GO" id="GO:0004305">
    <property type="term" value="F:ethanolamine kinase activity"/>
    <property type="evidence" value="ECO:0007669"/>
    <property type="project" value="TreeGrafter"/>
</dbReference>
<dbReference type="InterPro" id="IPR011009">
    <property type="entry name" value="Kinase-like_dom_sf"/>
</dbReference>
<dbReference type="SUPFAM" id="SSF56112">
    <property type="entry name" value="Protein kinase-like (PK-like)"/>
    <property type="match status" value="1"/>
</dbReference>
<keyword evidence="1" id="KW-0808">Transferase</keyword>
<protein>
    <submittedName>
        <fullName evidence="1">LPS biosynthesis choline kinase</fullName>
    </submittedName>
</protein>
<gene>
    <name evidence="1" type="ORF">DY251_06675</name>
</gene>
<dbReference type="CDD" id="cd05151">
    <property type="entry name" value="ChoK-like"/>
    <property type="match status" value="1"/>
</dbReference>
<dbReference type="GO" id="GO:0006646">
    <property type="term" value="P:phosphatidylethanolamine biosynthetic process"/>
    <property type="evidence" value="ECO:0007669"/>
    <property type="project" value="TreeGrafter"/>
</dbReference>
<accession>A0A371XHD2</accession>
<keyword evidence="1" id="KW-0418">Kinase</keyword>
<evidence type="ECO:0000313" key="2">
    <source>
        <dbReference type="Proteomes" id="UP000262379"/>
    </source>
</evidence>
<dbReference type="GO" id="GO:0005737">
    <property type="term" value="C:cytoplasm"/>
    <property type="evidence" value="ECO:0007669"/>
    <property type="project" value="TreeGrafter"/>
</dbReference>
<dbReference type="PANTHER" id="PTHR22603">
    <property type="entry name" value="CHOLINE/ETHANOALAMINE KINASE"/>
    <property type="match status" value="1"/>
</dbReference>
<proteinExistence type="predicted"/>
<dbReference type="Gene3D" id="3.30.200.20">
    <property type="entry name" value="Phosphorylase Kinase, domain 1"/>
    <property type="match status" value="1"/>
</dbReference>
<reference evidence="2" key="1">
    <citation type="submission" date="2018-08" db="EMBL/GenBank/DDBJ databases">
        <authorList>
            <person name="Im W.T."/>
        </authorList>
    </citation>
    <scope>NUCLEOTIDE SEQUENCE [LARGE SCALE GENOMIC DNA]</scope>
    <source>
        <strain evidence="2">LA-28</strain>
    </source>
</reference>
<dbReference type="EMBL" id="QURN01000004">
    <property type="protein sequence ID" value="RFC68642.1"/>
    <property type="molecule type" value="Genomic_DNA"/>
</dbReference>